<dbReference type="Gene3D" id="2.60.120.10">
    <property type="entry name" value="Jelly Rolls"/>
    <property type="match status" value="1"/>
</dbReference>
<evidence type="ECO:0000313" key="8">
    <source>
        <dbReference type="Proteomes" id="UP000663870"/>
    </source>
</evidence>
<dbReference type="GO" id="GO:0005952">
    <property type="term" value="C:cAMP-dependent protein kinase complex"/>
    <property type="evidence" value="ECO:0007669"/>
    <property type="project" value="InterPro"/>
</dbReference>
<keyword evidence="3" id="KW-0114">cAMP</keyword>
<dbReference type="PROSITE" id="PS00888">
    <property type="entry name" value="CNMP_BINDING_1"/>
    <property type="match status" value="1"/>
</dbReference>
<comment type="similarity">
    <text evidence="1">Belongs to the cAMP-dependent kinase regulatory chain family.</text>
</comment>
<sequence>DSNGNDDNGVLNHDESNNHHLNDNDPNDNDDVLNTHNESNHVDLTDKQVEECITSINNTLEACTTLVDSIRLFNNLDNDRKSLMINHMSIKEFEPDQIIIEKGQIGTNFYIIMEGTAAIYEEGEDKPIPSMLGKLQYFGALSLLLNKAHERSVRATSELKCGV</sequence>
<dbReference type="InterPro" id="IPR014710">
    <property type="entry name" value="RmlC-like_jellyroll"/>
</dbReference>
<dbReference type="InterPro" id="IPR050503">
    <property type="entry name" value="cAMP-dep_PK_reg_su-like"/>
</dbReference>
<dbReference type="InterPro" id="IPR018488">
    <property type="entry name" value="cNMP-bd_CS"/>
</dbReference>
<keyword evidence="8" id="KW-1185">Reference proteome</keyword>
<dbReference type="GO" id="GO:0034236">
    <property type="term" value="F:protein kinase A catalytic subunit binding"/>
    <property type="evidence" value="ECO:0007669"/>
    <property type="project" value="TreeGrafter"/>
</dbReference>
<keyword evidence="2" id="KW-0116">cAMP-binding</keyword>
<dbReference type="PANTHER" id="PTHR11635:SF152">
    <property type="entry name" value="CAMP-DEPENDENT PROTEIN KINASE TYPE I REGULATORY SUBUNIT-RELATED"/>
    <property type="match status" value="1"/>
</dbReference>
<dbReference type="SUPFAM" id="SSF51206">
    <property type="entry name" value="cAMP-binding domain-like"/>
    <property type="match status" value="1"/>
</dbReference>
<feature type="domain" description="Cyclic nucleotide-binding" evidence="5">
    <location>
        <begin position="72"/>
        <end position="163"/>
    </location>
</feature>
<dbReference type="EMBL" id="CAJNOL010003709">
    <property type="protein sequence ID" value="CAF1571730.1"/>
    <property type="molecule type" value="Genomic_DNA"/>
</dbReference>
<dbReference type="AlphaFoldDB" id="A0A815YL95"/>
<feature type="region of interest" description="Disordered" evidence="4">
    <location>
        <begin position="1"/>
        <end position="41"/>
    </location>
</feature>
<evidence type="ECO:0000256" key="4">
    <source>
        <dbReference type="SAM" id="MobiDB-lite"/>
    </source>
</evidence>
<dbReference type="GO" id="GO:0004862">
    <property type="term" value="F:cAMP-dependent protein kinase inhibitor activity"/>
    <property type="evidence" value="ECO:0007669"/>
    <property type="project" value="TreeGrafter"/>
</dbReference>
<dbReference type="Proteomes" id="UP000663854">
    <property type="component" value="Unassembled WGS sequence"/>
</dbReference>
<evidence type="ECO:0000256" key="3">
    <source>
        <dbReference type="ARBA" id="ARBA00023149"/>
    </source>
</evidence>
<dbReference type="InterPro" id="IPR000595">
    <property type="entry name" value="cNMP-bd_dom"/>
</dbReference>
<dbReference type="InterPro" id="IPR018490">
    <property type="entry name" value="cNMP-bd_dom_sf"/>
</dbReference>
<gene>
    <name evidence="7" type="ORF">JXQ802_LOCUS45274</name>
    <name evidence="6" type="ORF">PYM288_LOCUS29737</name>
</gene>
<dbReference type="PROSITE" id="PS50042">
    <property type="entry name" value="CNMP_BINDING_3"/>
    <property type="match status" value="1"/>
</dbReference>
<protein>
    <recommendedName>
        <fullName evidence="5">Cyclic nucleotide-binding domain-containing protein</fullName>
    </recommendedName>
</protein>
<feature type="compositionally biased region" description="Basic and acidic residues" evidence="4">
    <location>
        <begin position="12"/>
        <end position="23"/>
    </location>
</feature>
<dbReference type="GO" id="GO:0005829">
    <property type="term" value="C:cytosol"/>
    <property type="evidence" value="ECO:0007669"/>
    <property type="project" value="TreeGrafter"/>
</dbReference>
<evidence type="ECO:0000259" key="5">
    <source>
        <dbReference type="PROSITE" id="PS50042"/>
    </source>
</evidence>
<evidence type="ECO:0000256" key="2">
    <source>
        <dbReference type="ARBA" id="ARBA00022566"/>
    </source>
</evidence>
<dbReference type="PANTHER" id="PTHR11635">
    <property type="entry name" value="CAMP-DEPENDENT PROTEIN KINASE REGULATORY CHAIN"/>
    <property type="match status" value="1"/>
</dbReference>
<accession>A0A815YL95</accession>
<evidence type="ECO:0000313" key="7">
    <source>
        <dbReference type="EMBL" id="CAF1571730.1"/>
    </source>
</evidence>
<dbReference type="Proteomes" id="UP000663870">
    <property type="component" value="Unassembled WGS sequence"/>
</dbReference>
<keyword evidence="2" id="KW-0547">Nucleotide-binding</keyword>
<proteinExistence type="inferred from homology"/>
<dbReference type="Pfam" id="PF00027">
    <property type="entry name" value="cNMP_binding"/>
    <property type="match status" value="1"/>
</dbReference>
<evidence type="ECO:0000256" key="1">
    <source>
        <dbReference type="ARBA" id="ARBA00005753"/>
    </source>
</evidence>
<dbReference type="EMBL" id="CAJNOH010002516">
    <property type="protein sequence ID" value="CAF1297550.1"/>
    <property type="molecule type" value="Genomic_DNA"/>
</dbReference>
<feature type="non-terminal residue" evidence="7">
    <location>
        <position position="163"/>
    </location>
</feature>
<organism evidence="7 8">
    <name type="scientific">Rotaria sordida</name>
    <dbReference type="NCBI Taxonomy" id="392033"/>
    <lineage>
        <taxon>Eukaryota</taxon>
        <taxon>Metazoa</taxon>
        <taxon>Spiralia</taxon>
        <taxon>Gnathifera</taxon>
        <taxon>Rotifera</taxon>
        <taxon>Eurotatoria</taxon>
        <taxon>Bdelloidea</taxon>
        <taxon>Philodinida</taxon>
        <taxon>Philodinidae</taxon>
        <taxon>Rotaria</taxon>
    </lineage>
</organism>
<dbReference type="CDD" id="cd00038">
    <property type="entry name" value="CAP_ED"/>
    <property type="match status" value="1"/>
</dbReference>
<dbReference type="GO" id="GO:0030552">
    <property type="term" value="F:cAMP binding"/>
    <property type="evidence" value="ECO:0007669"/>
    <property type="project" value="UniProtKB-KW"/>
</dbReference>
<evidence type="ECO:0000313" key="6">
    <source>
        <dbReference type="EMBL" id="CAF1297550.1"/>
    </source>
</evidence>
<comment type="caution">
    <text evidence="7">The sequence shown here is derived from an EMBL/GenBank/DDBJ whole genome shotgun (WGS) entry which is preliminary data.</text>
</comment>
<name>A0A815YL95_9BILA</name>
<reference evidence="7" key="1">
    <citation type="submission" date="2021-02" db="EMBL/GenBank/DDBJ databases">
        <authorList>
            <person name="Nowell W R."/>
        </authorList>
    </citation>
    <scope>NUCLEOTIDE SEQUENCE</scope>
</reference>